<dbReference type="InterPro" id="IPR036852">
    <property type="entry name" value="Peptidase_S8/S53_dom_sf"/>
</dbReference>
<dbReference type="Gene3D" id="2.60.40.1120">
    <property type="entry name" value="Carboxypeptidase-like, regulatory domain"/>
    <property type="match status" value="1"/>
</dbReference>
<dbReference type="SUPFAM" id="SSF52743">
    <property type="entry name" value="Subtilisin-like"/>
    <property type="match status" value="1"/>
</dbReference>
<dbReference type="InterPro" id="IPR025965">
    <property type="entry name" value="FlgD/Vpr_Ig-like"/>
</dbReference>
<evidence type="ECO:0000256" key="3">
    <source>
        <dbReference type="ARBA" id="ARBA00022801"/>
    </source>
</evidence>
<evidence type="ECO:0000256" key="1">
    <source>
        <dbReference type="ARBA" id="ARBA00011073"/>
    </source>
</evidence>
<dbReference type="SUPFAM" id="SSF49299">
    <property type="entry name" value="PKD domain"/>
    <property type="match status" value="2"/>
</dbReference>
<feature type="signal peptide" evidence="7">
    <location>
        <begin position="1"/>
        <end position="20"/>
    </location>
</feature>
<dbReference type="SMART" id="SM00089">
    <property type="entry name" value="PKD"/>
    <property type="match status" value="2"/>
</dbReference>
<dbReference type="PROSITE" id="PS51892">
    <property type="entry name" value="SUBTILASE"/>
    <property type="match status" value="1"/>
</dbReference>
<dbReference type="InterPro" id="IPR015500">
    <property type="entry name" value="Peptidase_S8_subtilisin-rel"/>
</dbReference>
<dbReference type="InterPro" id="IPR035986">
    <property type="entry name" value="PKD_dom_sf"/>
</dbReference>
<comment type="caution">
    <text evidence="9">The sequence shown here is derived from an EMBL/GenBank/DDBJ whole genome shotgun (WGS) entry which is preliminary data.</text>
</comment>
<feature type="active site" description="Charge relay system" evidence="5 6">
    <location>
        <position position="445"/>
    </location>
</feature>
<dbReference type="PRINTS" id="PR00723">
    <property type="entry name" value="SUBTILISIN"/>
</dbReference>
<keyword evidence="7" id="KW-0732">Signal</keyword>
<evidence type="ECO:0000256" key="2">
    <source>
        <dbReference type="ARBA" id="ARBA00022670"/>
    </source>
</evidence>
<dbReference type="PANTHER" id="PTHR43806">
    <property type="entry name" value="PEPTIDASE S8"/>
    <property type="match status" value="1"/>
</dbReference>
<dbReference type="GO" id="GO:0004252">
    <property type="term" value="F:serine-type endopeptidase activity"/>
    <property type="evidence" value="ECO:0007669"/>
    <property type="project" value="UniProtKB-UniRule"/>
</dbReference>
<dbReference type="FunFam" id="2.60.40.10:FF:000270">
    <property type="entry name" value="Cell surface protein"/>
    <property type="match status" value="2"/>
</dbReference>
<dbReference type="Pfam" id="PF18911">
    <property type="entry name" value="PKD_4"/>
    <property type="match status" value="2"/>
</dbReference>
<feature type="active site" description="Charge relay system" evidence="5 6">
    <location>
        <position position="186"/>
    </location>
</feature>
<dbReference type="PROSITE" id="PS50093">
    <property type="entry name" value="PKD"/>
    <property type="match status" value="2"/>
</dbReference>
<dbReference type="EMBL" id="DRLI01000097">
    <property type="protein sequence ID" value="HHM01873.1"/>
    <property type="molecule type" value="Genomic_DNA"/>
</dbReference>
<accession>A0A7V5RNM1</accession>
<name>A0A7V5RNM1_CALAY</name>
<keyword evidence="4 6" id="KW-0720">Serine protease</keyword>
<dbReference type="PANTHER" id="PTHR43806:SF11">
    <property type="entry name" value="CEREVISIN-RELATED"/>
    <property type="match status" value="1"/>
</dbReference>
<sequence>MNRMIISFLFFLLMVSFSQAGGLEKMTVSANTDAPNFAGFQQREIVVKFNQTMVEQIVRRADFTKGLTGIANLDALNKRFGVNALMQKYPNLTPRVYQGRTIDPRGWFRVSFKADIDVDQVVRAYKGLRGVIDAQPIGIHRVYATANDPNYADQWHMNQANDADVDAPEAWDIETGSTQIIVADMDTGVRYFHKDLGGADASYDTPENSRGNMWINEAELNGVDGVDDDGNGYVDDWIGWDFVDNQTGWTGEDADTPDNDPRDFNGHGTHVAGLLSAINNNGYAVTSVAGGRMNGTQAVNGNGVKIMALRIGWSGRFFIFEVGYIDMGHAADAFYYAANNGAHIASCSWGSSNSGGLGDAIDYFVAGGGLVFKAAGNDDNEDSDYMLDRADVIGVASTDQNDVKSDFSTYGTFVDISAPGTDIVSTYHDKDDPQNDKVATLSGTSMATPLTASVAALIWSKHPDWTADQVKQRLFDTADDIYGIAGNSAYQGKLGAGRVNAFNAVNDGGTGGPTPPTANFTGSPTSGCPTLTVNFTDQSSGDITDWSWDFGDGTTSTLQNPTHDYANPGSYTVSLTVTGPGGSDTNTKNNYITVEDPAVTADFSGTPTSGDAPLDVAFTDNSTGASSWSWDFGDGATSTAQNPTHTYTVAGVYTVTLTASNSCGTDTQTKVDYITVTEPQGGNDETHVASNTVVKESFFIVTRGNATVKIVDQNGNPVADATVDGSWSGSVNQSVSITTDANGEANSISSWVFGDGTFQFCVDNVTKTGYTYNASANVVTCASTDGSSSAAKTVAAKEVKIEDVEKDLGFKLAGNSPNPFNPVTTITYVLPENARVRLDIYNVLGQRVKTLVDGQVEAGINSVVWNGKDAVGNQVSSGFYVYQLTINNKDVLRKKMLMLK</sequence>
<dbReference type="AlphaFoldDB" id="A0A7V5RNM1"/>
<dbReference type="Gene3D" id="2.60.40.10">
    <property type="entry name" value="Immunoglobulins"/>
    <property type="match status" value="2"/>
</dbReference>
<dbReference type="InterPro" id="IPR000601">
    <property type="entry name" value="PKD_dom"/>
</dbReference>
<evidence type="ECO:0000256" key="4">
    <source>
        <dbReference type="ARBA" id="ARBA00022825"/>
    </source>
</evidence>
<evidence type="ECO:0000313" key="9">
    <source>
        <dbReference type="EMBL" id="HHM01873.1"/>
    </source>
</evidence>
<dbReference type="Pfam" id="PF00082">
    <property type="entry name" value="Peptidase_S8"/>
    <property type="match status" value="1"/>
</dbReference>
<dbReference type="InterPro" id="IPR013783">
    <property type="entry name" value="Ig-like_fold"/>
</dbReference>
<dbReference type="InterPro" id="IPR022409">
    <property type="entry name" value="PKD/Chitinase_dom"/>
</dbReference>
<dbReference type="PROSITE" id="PS00137">
    <property type="entry name" value="SUBTILASE_HIS"/>
    <property type="match status" value="1"/>
</dbReference>
<evidence type="ECO:0000256" key="6">
    <source>
        <dbReference type="PROSITE-ProRule" id="PRU01240"/>
    </source>
</evidence>
<feature type="domain" description="PKD" evidence="8">
    <location>
        <begin position="627"/>
        <end position="677"/>
    </location>
</feature>
<protein>
    <submittedName>
        <fullName evidence="9">PKD domain-containing protein</fullName>
    </submittedName>
</protein>
<dbReference type="NCBIfam" id="TIGR04183">
    <property type="entry name" value="Por_Secre_tail"/>
    <property type="match status" value="1"/>
</dbReference>
<dbReference type="Pfam" id="PF13860">
    <property type="entry name" value="FlgD_ig"/>
    <property type="match status" value="1"/>
</dbReference>
<feature type="domain" description="PKD" evidence="8">
    <location>
        <begin position="516"/>
        <end position="599"/>
    </location>
</feature>
<organism evidence="9">
    <name type="scientific">Caldithrix abyssi</name>
    <dbReference type="NCBI Taxonomy" id="187145"/>
    <lineage>
        <taxon>Bacteria</taxon>
        <taxon>Pseudomonadati</taxon>
        <taxon>Calditrichota</taxon>
        <taxon>Calditrichia</taxon>
        <taxon>Calditrichales</taxon>
        <taxon>Calditrichaceae</taxon>
        <taxon>Caldithrix</taxon>
    </lineage>
</organism>
<keyword evidence="3 6" id="KW-0378">Hydrolase</keyword>
<gene>
    <name evidence="9" type="ORF">ENJ15_02600</name>
</gene>
<dbReference type="Gene3D" id="2.60.40.4070">
    <property type="match status" value="1"/>
</dbReference>
<reference evidence="9" key="1">
    <citation type="journal article" date="2020" name="mSystems">
        <title>Genome- and Community-Level Interaction Insights into Carbon Utilization and Element Cycling Functions of Hydrothermarchaeota in Hydrothermal Sediment.</title>
        <authorList>
            <person name="Zhou Z."/>
            <person name="Liu Y."/>
            <person name="Xu W."/>
            <person name="Pan J."/>
            <person name="Luo Z.H."/>
            <person name="Li M."/>
        </authorList>
    </citation>
    <scope>NUCLEOTIDE SEQUENCE [LARGE SCALE GENOMIC DNA]</scope>
    <source>
        <strain evidence="9">HyVt-460</strain>
    </source>
</reference>
<dbReference type="InterPro" id="IPR026444">
    <property type="entry name" value="Secre_tail"/>
</dbReference>
<keyword evidence="2 6" id="KW-0645">Protease</keyword>
<proteinExistence type="inferred from homology"/>
<dbReference type="InterPro" id="IPR022398">
    <property type="entry name" value="Peptidase_S8_His-AS"/>
</dbReference>
<feature type="active site" description="Charge relay system" evidence="5 6">
    <location>
        <position position="267"/>
    </location>
</feature>
<comment type="similarity">
    <text evidence="1 6">Belongs to the peptidase S8 family.</text>
</comment>
<evidence type="ECO:0000259" key="8">
    <source>
        <dbReference type="PROSITE" id="PS50093"/>
    </source>
</evidence>
<dbReference type="InterPro" id="IPR050131">
    <property type="entry name" value="Peptidase_S8_subtilisin-like"/>
</dbReference>
<dbReference type="Proteomes" id="UP000885771">
    <property type="component" value="Unassembled WGS sequence"/>
</dbReference>
<feature type="chain" id="PRO_5030802459" evidence="7">
    <location>
        <begin position="21"/>
        <end position="900"/>
    </location>
</feature>
<dbReference type="CDD" id="cd00146">
    <property type="entry name" value="PKD"/>
    <property type="match status" value="2"/>
</dbReference>
<dbReference type="Gene3D" id="3.40.50.200">
    <property type="entry name" value="Peptidase S8/S53 domain"/>
    <property type="match status" value="1"/>
</dbReference>
<dbReference type="GO" id="GO:0006508">
    <property type="term" value="P:proteolysis"/>
    <property type="evidence" value="ECO:0007669"/>
    <property type="project" value="UniProtKB-KW"/>
</dbReference>
<evidence type="ECO:0000256" key="5">
    <source>
        <dbReference type="PIRSR" id="PIRSR615500-1"/>
    </source>
</evidence>
<dbReference type="InterPro" id="IPR000209">
    <property type="entry name" value="Peptidase_S8/S53_dom"/>
</dbReference>
<evidence type="ECO:0000256" key="7">
    <source>
        <dbReference type="SAM" id="SignalP"/>
    </source>
</evidence>